<proteinExistence type="inferred from homology"/>
<organism evidence="8 9">
    <name type="scientific">Photobacterium proteolyticum</name>
    <dbReference type="NCBI Taxonomy" id="1903952"/>
    <lineage>
        <taxon>Bacteria</taxon>
        <taxon>Pseudomonadati</taxon>
        <taxon>Pseudomonadota</taxon>
        <taxon>Gammaproteobacteria</taxon>
        <taxon>Vibrionales</taxon>
        <taxon>Vibrionaceae</taxon>
        <taxon>Photobacterium</taxon>
    </lineage>
</organism>
<dbReference type="PROSITE" id="PS50885">
    <property type="entry name" value="HAMP"/>
    <property type="match status" value="1"/>
</dbReference>
<dbReference type="CDD" id="cd06225">
    <property type="entry name" value="HAMP"/>
    <property type="match status" value="1"/>
</dbReference>
<dbReference type="GO" id="GO:0007165">
    <property type="term" value="P:signal transduction"/>
    <property type="evidence" value="ECO:0007669"/>
    <property type="project" value="UniProtKB-KW"/>
</dbReference>
<dbReference type="Pfam" id="PF00015">
    <property type="entry name" value="MCPsignal"/>
    <property type="match status" value="1"/>
</dbReference>
<dbReference type="SUPFAM" id="SSF58104">
    <property type="entry name" value="Methyl-accepting chemotaxis protein (MCP) signaling domain"/>
    <property type="match status" value="1"/>
</dbReference>
<keyword evidence="9" id="KW-1185">Reference proteome</keyword>
<dbReference type="GO" id="GO:0006935">
    <property type="term" value="P:chemotaxis"/>
    <property type="evidence" value="ECO:0007669"/>
    <property type="project" value="UniProtKB-ARBA"/>
</dbReference>
<dbReference type="FunFam" id="1.10.287.950:FF:000001">
    <property type="entry name" value="Methyl-accepting chemotaxis sensory transducer"/>
    <property type="match status" value="1"/>
</dbReference>
<dbReference type="InterPro" id="IPR004089">
    <property type="entry name" value="MCPsignal_dom"/>
</dbReference>
<keyword evidence="2 4" id="KW-0807">Transducer</keyword>
<gene>
    <name evidence="8" type="ORF">BIT28_15635</name>
</gene>
<keyword evidence="5" id="KW-1133">Transmembrane helix</keyword>
<accession>A0A1Q9GYX5</accession>
<feature type="domain" description="Methyl-accepting transducer" evidence="6">
    <location>
        <begin position="234"/>
        <end position="470"/>
    </location>
</feature>
<comment type="caution">
    <text evidence="8">The sequence shown here is derived from an EMBL/GenBank/DDBJ whole genome shotgun (WGS) entry which is preliminary data.</text>
</comment>
<evidence type="ECO:0000313" key="8">
    <source>
        <dbReference type="EMBL" id="OLQ80507.1"/>
    </source>
</evidence>
<keyword evidence="5" id="KW-0472">Membrane</keyword>
<evidence type="ECO:0000259" key="7">
    <source>
        <dbReference type="PROSITE" id="PS50885"/>
    </source>
</evidence>
<dbReference type="AlphaFoldDB" id="A0A1Q9GYX5"/>
<evidence type="ECO:0008006" key="10">
    <source>
        <dbReference type="Google" id="ProtNLM"/>
    </source>
</evidence>
<reference evidence="8 9" key="1">
    <citation type="submission" date="2016-09" db="EMBL/GenBank/DDBJ databases">
        <title>Photobacterium proteolyticum sp. nov. a protease producing bacterium isolated from ocean sediments of Laizhou Bay.</title>
        <authorList>
            <person name="Li Y."/>
        </authorList>
    </citation>
    <scope>NUCLEOTIDE SEQUENCE [LARGE SCALE GENOMIC DNA]</scope>
    <source>
        <strain evidence="8 9">13-12</strain>
    </source>
</reference>
<keyword evidence="5" id="KW-0812">Transmembrane</keyword>
<evidence type="ECO:0000256" key="3">
    <source>
        <dbReference type="ARBA" id="ARBA00029447"/>
    </source>
</evidence>
<evidence type="ECO:0000256" key="4">
    <source>
        <dbReference type="PROSITE-ProRule" id="PRU00284"/>
    </source>
</evidence>
<dbReference type="SMART" id="SM00304">
    <property type="entry name" value="HAMP"/>
    <property type="match status" value="1"/>
</dbReference>
<dbReference type="PANTHER" id="PTHR32089">
    <property type="entry name" value="METHYL-ACCEPTING CHEMOTAXIS PROTEIN MCPB"/>
    <property type="match status" value="1"/>
</dbReference>
<feature type="domain" description="HAMP" evidence="7">
    <location>
        <begin position="177"/>
        <end position="229"/>
    </location>
</feature>
<feature type="transmembrane region" description="Helical" evidence="5">
    <location>
        <begin position="156"/>
        <end position="175"/>
    </location>
</feature>
<dbReference type="STRING" id="1903952.BIT28_15635"/>
<comment type="subcellular location">
    <subcellularLocation>
        <location evidence="1">Membrane</location>
    </subcellularLocation>
</comment>
<evidence type="ECO:0000313" key="9">
    <source>
        <dbReference type="Proteomes" id="UP000186905"/>
    </source>
</evidence>
<dbReference type="PROSITE" id="PS50111">
    <property type="entry name" value="CHEMOTAXIS_TRANSDUC_2"/>
    <property type="match status" value="1"/>
</dbReference>
<evidence type="ECO:0000256" key="1">
    <source>
        <dbReference type="ARBA" id="ARBA00004370"/>
    </source>
</evidence>
<comment type="similarity">
    <text evidence="3">Belongs to the methyl-accepting chemotaxis (MCP) protein family.</text>
</comment>
<dbReference type="InterPro" id="IPR003660">
    <property type="entry name" value="HAMP_dom"/>
</dbReference>
<sequence>MKSSSAASKQFIEHDVQRVTLSSEMNIEAQAAALRLLQILSTSDWDKRVQLYREMDTHLAQLDNIINQFAEVKTLGLNEKFDQLLASKAAYRKAFLASVELVEIEPKQAAGHFSEQTQPALAAFLNAIEALSMQQQMLMMEEQTFVEQEGEQAQQWVMGLSAAALVLGIILAFVVSRSIVKPIRGVVEAVRRLASGDLRHPSLPQGRDEISDITHALTETCSNLDQLIMAIHHSSDKVSTAAETIQHPVTQIQTGSNTQELAVERISNTINTFSDESVQVAATAEEAKKQAQQGHDLALDGQQRINLVTEEFDKIASAISHSATSVETLQESAASVRQLVTTVREIAEQTNLLALNAAIEAARAGESGRGFSVVADEVRNLATRTGTATVEINNVIDKIDRETNEAVTSMVEGRSEMERGVSMVTDMVKPLSELSAGAKLSLSQLEKLEEIAAKQANDSINIKSEIERIDDIARDNKHLVNHLAQTTDTLSRQSSDLIEQVSKFTHSQ</sequence>
<protein>
    <recommendedName>
        <fullName evidence="10">Chemotaxis protein</fullName>
    </recommendedName>
</protein>
<name>A0A1Q9GYX5_9GAMM</name>
<dbReference type="PANTHER" id="PTHR32089:SF112">
    <property type="entry name" value="LYSOZYME-LIKE PROTEIN-RELATED"/>
    <property type="match status" value="1"/>
</dbReference>
<dbReference type="Pfam" id="PF00672">
    <property type="entry name" value="HAMP"/>
    <property type="match status" value="1"/>
</dbReference>
<dbReference type="GO" id="GO:0016020">
    <property type="term" value="C:membrane"/>
    <property type="evidence" value="ECO:0007669"/>
    <property type="project" value="UniProtKB-SubCell"/>
</dbReference>
<dbReference type="SMART" id="SM00283">
    <property type="entry name" value="MA"/>
    <property type="match status" value="1"/>
</dbReference>
<evidence type="ECO:0000256" key="5">
    <source>
        <dbReference type="SAM" id="Phobius"/>
    </source>
</evidence>
<evidence type="ECO:0000256" key="2">
    <source>
        <dbReference type="ARBA" id="ARBA00023224"/>
    </source>
</evidence>
<evidence type="ECO:0000259" key="6">
    <source>
        <dbReference type="PROSITE" id="PS50111"/>
    </source>
</evidence>
<dbReference type="EMBL" id="MJIL01000046">
    <property type="protein sequence ID" value="OLQ80507.1"/>
    <property type="molecule type" value="Genomic_DNA"/>
</dbReference>
<dbReference type="Proteomes" id="UP000186905">
    <property type="component" value="Unassembled WGS sequence"/>
</dbReference>
<dbReference type="Gene3D" id="1.10.287.950">
    <property type="entry name" value="Methyl-accepting chemotaxis protein"/>
    <property type="match status" value="1"/>
</dbReference>